<dbReference type="AlphaFoldDB" id="A0AAU9DIW7"/>
<geneLocation type="plasmid" evidence="2 3">
    <name>pFA11</name>
</geneLocation>
<keyword evidence="1" id="KW-1133">Transmembrane helix</keyword>
<protein>
    <recommendedName>
        <fullName evidence="4">Lipoprotein</fullName>
    </recommendedName>
</protein>
<keyword evidence="1" id="KW-0812">Transmembrane</keyword>
<gene>
    <name evidence="2" type="ORF">FUAX_55080</name>
</gene>
<dbReference type="EMBL" id="AP025325">
    <property type="protein sequence ID" value="BDD13076.1"/>
    <property type="molecule type" value="Genomic_DNA"/>
</dbReference>
<dbReference type="Proteomes" id="UP001348817">
    <property type="component" value="Plasmid pFA11"/>
</dbReference>
<feature type="transmembrane region" description="Helical" evidence="1">
    <location>
        <begin position="6"/>
        <end position="29"/>
    </location>
</feature>
<organism evidence="2 3">
    <name type="scientific">Fulvitalea axinellae</name>
    <dbReference type="NCBI Taxonomy" id="1182444"/>
    <lineage>
        <taxon>Bacteria</taxon>
        <taxon>Pseudomonadati</taxon>
        <taxon>Bacteroidota</taxon>
        <taxon>Cytophagia</taxon>
        <taxon>Cytophagales</taxon>
        <taxon>Persicobacteraceae</taxon>
        <taxon>Fulvitalea</taxon>
    </lineage>
</organism>
<keyword evidence="1" id="KW-0472">Membrane</keyword>
<evidence type="ECO:0000256" key="1">
    <source>
        <dbReference type="SAM" id="Phobius"/>
    </source>
</evidence>
<name>A0AAU9DIW7_9BACT</name>
<evidence type="ECO:0000313" key="2">
    <source>
        <dbReference type="EMBL" id="BDD13076.1"/>
    </source>
</evidence>
<keyword evidence="3" id="KW-1185">Reference proteome</keyword>
<keyword evidence="2" id="KW-0614">Plasmid</keyword>
<reference evidence="2 3" key="1">
    <citation type="submission" date="2021-12" db="EMBL/GenBank/DDBJ databases">
        <title>Genome sequencing of bacteria with rrn-lacking chromosome and rrn-plasmid.</title>
        <authorList>
            <person name="Anda M."/>
            <person name="Iwasaki W."/>
        </authorList>
    </citation>
    <scope>NUCLEOTIDE SEQUENCE [LARGE SCALE GENOMIC DNA]</scope>
    <source>
        <strain evidence="2 3">DSM 100852</strain>
        <plasmid evidence="2 3">pFA11</plasmid>
    </source>
</reference>
<proteinExistence type="predicted"/>
<evidence type="ECO:0008006" key="4">
    <source>
        <dbReference type="Google" id="ProtNLM"/>
    </source>
</evidence>
<evidence type="ECO:0000313" key="3">
    <source>
        <dbReference type="Proteomes" id="UP001348817"/>
    </source>
</evidence>
<dbReference type="KEGG" id="fax:FUAX_55080"/>
<accession>A0AAU9DIW7</accession>
<sequence>MSKLKIFFLSVIIVFVGGCLYVLSIFDFFRPKYLNNRFKTDGFQTRMLKYVPTQRNCLFLKNRDNSDESSFLLELRPTVSFHSDSTKTIRIGYIRPGSDGASDKISYVKILGKERNTEEYVDITKDFYEQEFHYTLDSTLEHSGTSVVSKYGYVSLPSIDWYINKYNNRRLIGNVTPQREILLIYTGSLEIMDVKVEVFKEHSNKGDSLISSSPVMRP</sequence>
<dbReference type="RefSeq" id="WP_338396252.1">
    <property type="nucleotide sequence ID" value="NZ_AP025325.1"/>
</dbReference>